<evidence type="ECO:0000256" key="2">
    <source>
        <dbReference type="SAM" id="MobiDB-lite"/>
    </source>
</evidence>
<dbReference type="Pfam" id="PF15450">
    <property type="entry name" value="CCDC154"/>
    <property type="match status" value="1"/>
</dbReference>
<feature type="compositionally biased region" description="Polar residues" evidence="2">
    <location>
        <begin position="1007"/>
        <end position="1029"/>
    </location>
</feature>
<dbReference type="EnsemblMetazoa" id="G35209.4">
    <property type="protein sequence ID" value="G35209.4:cds"/>
    <property type="gene ID" value="G35209"/>
</dbReference>
<dbReference type="PANTHER" id="PTHR35153">
    <property type="entry name" value="COILED-COIL DOMAIN-CONTAINING PROTEIN 154"/>
    <property type="match status" value="1"/>
</dbReference>
<evidence type="ECO:0000313" key="3">
    <source>
        <dbReference type="EnsemblMetazoa" id="G35209.4:cds"/>
    </source>
</evidence>
<sequence length="1379" mass="155287">MQNSVLWKKLYHNPAQYVKPKTEPTVPVSARLARETTPEDYRRGRGSQTDSCCNVVISLISASGGKAMKRRPSISQYSEEYQSDGEPTARKEYASPPPPYRPPVATQFPSKYAYLPDINSPRPPDRSLVPVNGRKQSPAGYNPNLDLDADERIRQLEVRLNVAEKSNRALLEEVLRLQGDIKTANRRNDEVLREEKGSRHNLESAMKINNELITQLSARIKEAEDKLSEEKSALSSLVNHTKGVEQAVKSSQNELIAKKDIQSQKLVEMRAEMEELQGAKNQLERICFSMADDVRTLKMKVDQQSAEIGTVSSDMRNRSKKLEDDNRNQLDTLRKTSTIQSQTEQQTTQLRGQVETRLSELRDVLVDVRAKQESELNERRTLEQQMSKKIYELQQALSEANRRRDEGMHTMDIILREKDHANQADKLNLTSKVADTVEDVNKRLLSKEIKMREEMQERYLQLERLIQQEQQNRRDAERAMREDIDRKFLTLKHATEELNLDIKEQLKNEKVKTKETVAKLDESISIVEKQSAENKKQFEKVMGAEISQRKMHEASTIEKLASVNEKLQIATSSLQQSIGGITQVMNSQNEKMKREIRGMMSEQKEASTRAMTDLDARMGYMKTRMNEFEDKLEARVATATAVLSQNLREKVDAISIWQDTTQQTIKELSTNLTKLPEELYALQEKQTLMKTDMDSRFTSESEARSREIELLKAELETMKERHSPLPATKSDLDNVQGSVRKLADSIQTVKTVLGMKIQSEQKLRVSGLENLQVQVNQIKANVGVGNIYSGQPDYRNDNGLDTGLGSWDDPTPHTSSSKNPNSSADQYPSTSRNDGKDTNTQMGTIPESGDTSRKTPVSPSKGGKTKSPANSRTVTPSKSRNVTPSQSRNNTPTQPSRNVTPNTGRNKKSPTPSTGKTGNNTARDGDQTNRQDGNKTPKGGNDTARDGNQTDRDGNQPIMKKPIGKNFVKGRGNAEDVNKWNVANAYRWSKWKSRLTYILWKVRQQKENSNTHGQTSSSVNPSESDQFRTTCKPGPGLNRNKTRDSGLEEDIQDSSDDSGGGLLGKFKPKAPKTYESTDSDAPPAKPAAKQYNTDSDDDSEKPAAKKAQKKVTEESDSDSEAPAKKKAPSAKKKKRQKKKPIQAEVGQVDVHEAEEGPGQGLEVDQEVLGDPQEDGVERQADLGIGADQGDRLRGEEVDHVIDLEGAVERQADHVVVRQVVVETERLIDHAAGLEEEADLLGGLGHVEEAELPNGLDHEGGLVEEAGHLNGLVIEAESPKRKKTPKKKKKKEKEPSTEEEEEEEEKPKKKKKKKKETPKKKKKNDKEDPWKANEYDEKEKEKRQKEKEQRMPTESEPDSEDSVEFRKKSRAARNKPYDEV</sequence>
<feature type="compositionally biased region" description="Polar residues" evidence="2">
    <location>
        <begin position="812"/>
        <end position="843"/>
    </location>
</feature>
<proteinExistence type="predicted"/>
<feature type="region of interest" description="Disordered" evidence="2">
    <location>
        <begin position="1250"/>
        <end position="1379"/>
    </location>
</feature>
<reference evidence="3" key="1">
    <citation type="submission" date="2022-08" db="UniProtKB">
        <authorList>
            <consortium name="EnsemblMetazoa"/>
        </authorList>
    </citation>
    <scope>IDENTIFICATION</scope>
    <source>
        <strain evidence="3">05x7-T-G4-1.051#20</strain>
    </source>
</reference>
<dbReference type="Proteomes" id="UP000005408">
    <property type="component" value="Unassembled WGS sequence"/>
</dbReference>
<feature type="coiled-coil region" evidence="1">
    <location>
        <begin position="437"/>
        <end position="523"/>
    </location>
</feature>
<feature type="region of interest" description="Disordered" evidence="2">
    <location>
        <begin position="67"/>
        <end position="146"/>
    </location>
</feature>
<evidence type="ECO:0000256" key="1">
    <source>
        <dbReference type="SAM" id="Coils"/>
    </source>
</evidence>
<feature type="compositionally biased region" description="Basic residues" evidence="2">
    <location>
        <begin position="1279"/>
        <end position="1290"/>
    </location>
</feature>
<feature type="compositionally biased region" description="Basic and acidic residues" evidence="2">
    <location>
        <begin position="1323"/>
        <end position="1352"/>
    </location>
</feature>
<accession>A0A8W8MYU9</accession>
<dbReference type="InterPro" id="IPR029512">
    <property type="entry name" value="CCDC154"/>
</dbReference>
<feature type="region of interest" description="Disordered" evidence="2">
    <location>
        <begin position="1006"/>
        <end position="1189"/>
    </location>
</feature>
<organism evidence="3 4">
    <name type="scientific">Magallana gigas</name>
    <name type="common">Pacific oyster</name>
    <name type="synonym">Crassostrea gigas</name>
    <dbReference type="NCBI Taxonomy" id="29159"/>
    <lineage>
        <taxon>Eukaryota</taxon>
        <taxon>Metazoa</taxon>
        <taxon>Spiralia</taxon>
        <taxon>Lophotrochozoa</taxon>
        <taxon>Mollusca</taxon>
        <taxon>Bivalvia</taxon>
        <taxon>Autobranchia</taxon>
        <taxon>Pteriomorphia</taxon>
        <taxon>Ostreida</taxon>
        <taxon>Ostreoidea</taxon>
        <taxon>Ostreidae</taxon>
        <taxon>Magallana</taxon>
    </lineage>
</organism>
<feature type="coiled-coil region" evidence="1">
    <location>
        <begin position="365"/>
        <end position="403"/>
    </location>
</feature>
<feature type="coiled-coil region" evidence="1">
    <location>
        <begin position="153"/>
        <end position="286"/>
    </location>
</feature>
<feature type="compositionally biased region" description="Basic residues" evidence="2">
    <location>
        <begin position="1307"/>
        <end position="1322"/>
    </location>
</feature>
<dbReference type="PANTHER" id="PTHR35153:SF1">
    <property type="entry name" value="COILED-COIL DOMAIN-CONTAINING PROTEIN 154"/>
    <property type="match status" value="1"/>
</dbReference>
<keyword evidence="1" id="KW-0175">Coiled coil</keyword>
<name>A0A8W8MYU9_MAGGI</name>
<evidence type="ECO:0000313" key="4">
    <source>
        <dbReference type="Proteomes" id="UP000005408"/>
    </source>
</evidence>
<keyword evidence="4" id="KW-1185">Reference proteome</keyword>
<feature type="compositionally biased region" description="Basic and acidic residues" evidence="2">
    <location>
        <begin position="923"/>
        <end position="935"/>
    </location>
</feature>
<feature type="compositionally biased region" description="Acidic residues" evidence="2">
    <location>
        <begin position="1163"/>
        <end position="1174"/>
    </location>
</feature>
<feature type="compositionally biased region" description="Basic and acidic residues" evidence="2">
    <location>
        <begin position="943"/>
        <end position="954"/>
    </location>
</feature>
<feature type="compositionally biased region" description="Basic and acidic residues" evidence="2">
    <location>
        <begin position="1255"/>
        <end position="1266"/>
    </location>
</feature>
<feature type="compositionally biased region" description="Polar residues" evidence="2">
    <location>
        <begin position="867"/>
        <end position="922"/>
    </location>
</feature>
<feature type="compositionally biased region" description="Acidic residues" evidence="2">
    <location>
        <begin position="1047"/>
        <end position="1056"/>
    </location>
</feature>
<protein>
    <submittedName>
        <fullName evidence="3">Uncharacterized protein</fullName>
    </submittedName>
</protein>
<feature type="region of interest" description="Disordered" evidence="2">
    <location>
        <begin position="793"/>
        <end position="979"/>
    </location>
</feature>
<feature type="compositionally biased region" description="Basic residues" evidence="2">
    <location>
        <begin position="1124"/>
        <end position="1140"/>
    </location>
</feature>